<dbReference type="OrthoDB" id="33195at2157"/>
<comment type="caution">
    <text evidence="3">The sequence shown here is derived from an EMBL/GenBank/DDBJ whole genome shotgun (WGS) entry which is preliminary data.</text>
</comment>
<dbReference type="PANTHER" id="PTHR48081:SF8">
    <property type="entry name" value="ALPHA_BETA HYDROLASE FOLD-3 DOMAIN-CONTAINING PROTEIN-RELATED"/>
    <property type="match status" value="1"/>
</dbReference>
<organism evidence="3 4">
    <name type="scientific">Haloglomus irregulare</name>
    <dbReference type="NCBI Taxonomy" id="2234134"/>
    <lineage>
        <taxon>Archaea</taxon>
        <taxon>Methanobacteriati</taxon>
        <taxon>Methanobacteriota</taxon>
        <taxon>Stenosarchaea group</taxon>
        <taxon>Halobacteria</taxon>
        <taxon>Halobacteriales</taxon>
        <taxon>Natronomonadaceae</taxon>
        <taxon>Haloglomus</taxon>
    </lineage>
</organism>
<keyword evidence="4" id="KW-1185">Reference proteome</keyword>
<name>A0A554MWU5_9EURY</name>
<protein>
    <submittedName>
        <fullName evidence="3">Alpha/beta hydrolase</fullName>
    </submittedName>
</protein>
<dbReference type="Gene3D" id="3.40.50.1820">
    <property type="entry name" value="alpha/beta hydrolase"/>
    <property type="match status" value="1"/>
</dbReference>
<evidence type="ECO:0000313" key="3">
    <source>
        <dbReference type="EMBL" id="TSD09597.1"/>
    </source>
</evidence>
<keyword evidence="1 3" id="KW-0378">Hydrolase</keyword>
<evidence type="ECO:0000256" key="1">
    <source>
        <dbReference type="ARBA" id="ARBA00022801"/>
    </source>
</evidence>
<dbReference type="PANTHER" id="PTHR48081">
    <property type="entry name" value="AB HYDROLASE SUPERFAMILY PROTEIN C4A8.06C"/>
    <property type="match status" value="1"/>
</dbReference>
<sequence length="313" mass="33672">MADEPHPQAQEVLAMLDAQNSPPTYGVTPTVAREQFRRLTAEMPATAVGDVADFAIEGPDGDLPIRAYVPEGEGPFPVLVYYHGGGWVIGGLDEYENVTSAICDRAEVVVLSVDYRLAPEHPFPAQLEDAYAAADWASEFAEHVSGDPDRVAVGGDSAGGNLAAAVSLLARDRDGPELAHQSLVYPAVASPVLHDFDSYEENAEGYFLERASIDWFYERWLPSELHARNEYAAPLLARDLSGLPSATVVTAGFDPLRDEGIAYAERLAEADVAVGHEHYADMIHGFVSMTELVDTAHAAVDVVSEELAATLHA</sequence>
<dbReference type="RefSeq" id="WP_144262882.1">
    <property type="nucleotide sequence ID" value="NZ_QMDX01000011.1"/>
</dbReference>
<dbReference type="EMBL" id="QMDX01000011">
    <property type="protein sequence ID" value="TSD09597.1"/>
    <property type="molecule type" value="Genomic_DNA"/>
</dbReference>
<dbReference type="Pfam" id="PF07859">
    <property type="entry name" value="Abhydrolase_3"/>
    <property type="match status" value="1"/>
</dbReference>
<dbReference type="InterPro" id="IPR013094">
    <property type="entry name" value="AB_hydrolase_3"/>
</dbReference>
<gene>
    <name evidence="3" type="ORF">DP107_14555</name>
</gene>
<dbReference type="GO" id="GO:0016787">
    <property type="term" value="F:hydrolase activity"/>
    <property type="evidence" value="ECO:0007669"/>
    <property type="project" value="UniProtKB-KW"/>
</dbReference>
<dbReference type="InParanoid" id="A0A554MWU5"/>
<dbReference type="Proteomes" id="UP000319894">
    <property type="component" value="Unassembled WGS sequence"/>
</dbReference>
<dbReference type="AlphaFoldDB" id="A0A554MWU5"/>
<dbReference type="InterPro" id="IPR029058">
    <property type="entry name" value="AB_hydrolase_fold"/>
</dbReference>
<dbReference type="SUPFAM" id="SSF53474">
    <property type="entry name" value="alpha/beta-Hydrolases"/>
    <property type="match status" value="1"/>
</dbReference>
<dbReference type="FunFam" id="3.40.50.1820:FF:000089">
    <property type="entry name" value="Alpha/beta hydrolase"/>
    <property type="match status" value="1"/>
</dbReference>
<evidence type="ECO:0000259" key="2">
    <source>
        <dbReference type="Pfam" id="PF07859"/>
    </source>
</evidence>
<accession>A0A554MWU5</accession>
<dbReference type="InterPro" id="IPR050300">
    <property type="entry name" value="GDXG_lipolytic_enzyme"/>
</dbReference>
<feature type="domain" description="Alpha/beta hydrolase fold-3" evidence="2">
    <location>
        <begin position="79"/>
        <end position="287"/>
    </location>
</feature>
<evidence type="ECO:0000313" key="4">
    <source>
        <dbReference type="Proteomes" id="UP000319894"/>
    </source>
</evidence>
<reference evidence="3 4" key="1">
    <citation type="submission" date="2018-06" db="EMBL/GenBank/DDBJ databases">
        <title>Natronomonas sp. F16-60 a new haloarchaeon isolated from a solar saltern of Isla Cristina, Huelva, Spain.</title>
        <authorList>
            <person name="Duran-Viseras A."/>
            <person name="Sanchez-Porro C."/>
            <person name="Ventosa A."/>
        </authorList>
    </citation>
    <scope>NUCLEOTIDE SEQUENCE [LARGE SCALE GENOMIC DNA]</scope>
    <source>
        <strain evidence="3 4">F16-60</strain>
    </source>
</reference>
<proteinExistence type="predicted"/>